<accession>A0A7U2EZH5</accession>
<gene>
    <name evidence="1" type="ORF">JI435_303900</name>
</gene>
<proteinExistence type="predicted"/>
<dbReference type="Proteomes" id="UP000663193">
    <property type="component" value="Chromosome 6"/>
</dbReference>
<organism evidence="1 2">
    <name type="scientific">Phaeosphaeria nodorum (strain SN15 / ATCC MYA-4574 / FGSC 10173)</name>
    <name type="common">Glume blotch fungus</name>
    <name type="synonym">Parastagonospora nodorum</name>
    <dbReference type="NCBI Taxonomy" id="321614"/>
    <lineage>
        <taxon>Eukaryota</taxon>
        <taxon>Fungi</taxon>
        <taxon>Dikarya</taxon>
        <taxon>Ascomycota</taxon>
        <taxon>Pezizomycotina</taxon>
        <taxon>Dothideomycetes</taxon>
        <taxon>Pleosporomycetidae</taxon>
        <taxon>Pleosporales</taxon>
        <taxon>Pleosporineae</taxon>
        <taxon>Phaeosphaeriaceae</taxon>
        <taxon>Parastagonospora</taxon>
    </lineage>
</organism>
<dbReference type="EMBL" id="CP069028">
    <property type="protein sequence ID" value="QRC95963.1"/>
    <property type="molecule type" value="Genomic_DNA"/>
</dbReference>
<dbReference type="AlphaFoldDB" id="A0A7U2EZH5"/>
<sequence>MASGGNNPVWIRTCYAPDLQSACEKIIETAAYFNRVDRLSMLDNEDLYVGDAADWAKLLLRMPLLPDAVPHMGGDSAQEDIPLDDNLPEDESFIALYEAS</sequence>
<name>A0A7U2EZH5_PHANO</name>
<reference evidence="2" key="1">
    <citation type="journal article" date="2021" name="BMC Genomics">
        <title>Chromosome-level genome assembly and manually-curated proteome of model necrotroph Parastagonospora nodorum Sn15 reveals a genome-wide trove of candidate effector homologs, and redundancy of virulence-related functions within an accessory chromosome.</title>
        <authorList>
            <person name="Bertazzoni S."/>
            <person name="Jones D.A.B."/>
            <person name="Phan H.T."/>
            <person name="Tan K.-C."/>
            <person name="Hane J.K."/>
        </authorList>
    </citation>
    <scope>NUCLEOTIDE SEQUENCE [LARGE SCALE GENOMIC DNA]</scope>
    <source>
        <strain evidence="2">SN15 / ATCC MYA-4574 / FGSC 10173)</strain>
    </source>
</reference>
<protein>
    <submittedName>
        <fullName evidence="1">Uncharacterized protein</fullName>
    </submittedName>
</protein>
<evidence type="ECO:0000313" key="1">
    <source>
        <dbReference type="EMBL" id="QRC95963.1"/>
    </source>
</evidence>
<dbReference type="OrthoDB" id="4364812at2759"/>
<evidence type="ECO:0000313" key="2">
    <source>
        <dbReference type="Proteomes" id="UP000663193"/>
    </source>
</evidence>
<dbReference type="VEuPathDB" id="FungiDB:JI435_303900"/>
<keyword evidence="2" id="KW-1185">Reference proteome</keyword>